<sequence length="339" mass="36016">MFVANLLIALREGFEASLVVGIIYAYLVKADRRDLIGKLWLGVGLAALVPLAIGAVLTWGPKTLTFQAQEIIGGVLSLVAVAMVTWMVFWMGENSRQLKGDIESDLTRSLSSHGSGWGVVWIAILAVGREGVETALFIWATVKSSVQTNTVATTAGVVTGLAAAVLLGWLVYRGAVRINMRAFFALTGGFLILVAAGIVSYGIGDLQEAGVLPGIMTHAWDLSAWLPAASSPVYWLYVVAVAMFQVNLAPTLAQTIAWWVYLIPVMALFIAQVNGRLHGRARAANEGETSRTTSVLPEERPVPPGATPILPDGTPQLGSGTVPHPQPPQSPETTSRPLA</sequence>
<feature type="region of interest" description="Disordered" evidence="6">
    <location>
        <begin position="282"/>
        <end position="339"/>
    </location>
</feature>
<keyword evidence="9" id="KW-1185">Reference proteome</keyword>
<gene>
    <name evidence="8" type="primary">efeU</name>
    <name evidence="8" type="ORF">NCTC13652_01425</name>
</gene>
<feature type="transmembrane region" description="Helical" evidence="7">
    <location>
        <begin position="151"/>
        <end position="171"/>
    </location>
</feature>
<dbReference type="AlphaFoldDB" id="A0A448NZ87"/>
<feature type="transmembrane region" description="Helical" evidence="7">
    <location>
        <begin position="71"/>
        <end position="90"/>
    </location>
</feature>
<comment type="similarity">
    <text evidence="2">Belongs to the oxidase-dependent Fe transporter (OFeT) (TC 9.A.10.1) family.</text>
</comment>
<evidence type="ECO:0000256" key="4">
    <source>
        <dbReference type="ARBA" id="ARBA00022989"/>
    </source>
</evidence>
<dbReference type="NCBIfam" id="NF041756">
    <property type="entry name" value="EfeU"/>
    <property type="match status" value="1"/>
</dbReference>
<dbReference type="GO" id="GO:0033573">
    <property type="term" value="C:high-affinity iron permease complex"/>
    <property type="evidence" value="ECO:0007669"/>
    <property type="project" value="InterPro"/>
</dbReference>
<comment type="subcellular location">
    <subcellularLocation>
        <location evidence="1">Membrane</location>
        <topology evidence="1">Multi-pass membrane protein</topology>
    </subcellularLocation>
</comment>
<dbReference type="Proteomes" id="UP000277858">
    <property type="component" value="Chromosome"/>
</dbReference>
<evidence type="ECO:0000313" key="8">
    <source>
        <dbReference type="EMBL" id="VEI03225.1"/>
    </source>
</evidence>
<evidence type="ECO:0000256" key="6">
    <source>
        <dbReference type="SAM" id="MobiDB-lite"/>
    </source>
</evidence>
<proteinExistence type="inferred from homology"/>
<evidence type="ECO:0000256" key="3">
    <source>
        <dbReference type="ARBA" id="ARBA00022692"/>
    </source>
</evidence>
<feature type="transmembrane region" description="Helical" evidence="7">
    <location>
        <begin position="224"/>
        <end position="244"/>
    </location>
</feature>
<evidence type="ECO:0000256" key="7">
    <source>
        <dbReference type="SAM" id="Phobius"/>
    </source>
</evidence>
<dbReference type="OrthoDB" id="7260758at2"/>
<keyword evidence="4 7" id="KW-1133">Transmembrane helix</keyword>
<organism evidence="8 9">
    <name type="scientific">Acidipropionibacterium jensenii</name>
    <dbReference type="NCBI Taxonomy" id="1749"/>
    <lineage>
        <taxon>Bacteria</taxon>
        <taxon>Bacillati</taxon>
        <taxon>Actinomycetota</taxon>
        <taxon>Actinomycetes</taxon>
        <taxon>Propionibacteriales</taxon>
        <taxon>Propionibacteriaceae</taxon>
        <taxon>Acidipropionibacterium</taxon>
    </lineage>
</organism>
<keyword evidence="3 7" id="KW-0812">Transmembrane</keyword>
<dbReference type="RefSeq" id="WP_084149472.1">
    <property type="nucleotide sequence ID" value="NZ_JAKDOF010000080.1"/>
</dbReference>
<feature type="transmembrane region" description="Helical" evidence="7">
    <location>
        <begin position="183"/>
        <end position="204"/>
    </location>
</feature>
<dbReference type="InterPro" id="IPR004923">
    <property type="entry name" value="FTR1/Fip1/EfeU"/>
</dbReference>
<accession>A0A448NZ87</accession>
<reference evidence="8 9" key="1">
    <citation type="submission" date="2018-12" db="EMBL/GenBank/DDBJ databases">
        <authorList>
            <consortium name="Pathogen Informatics"/>
        </authorList>
    </citation>
    <scope>NUCLEOTIDE SEQUENCE [LARGE SCALE GENOMIC DNA]</scope>
    <source>
        <strain evidence="8 9">NCTC13652</strain>
    </source>
</reference>
<dbReference type="EMBL" id="LR134473">
    <property type="protein sequence ID" value="VEI03225.1"/>
    <property type="molecule type" value="Genomic_DNA"/>
</dbReference>
<name>A0A448NZ87_9ACTN</name>
<feature type="transmembrane region" description="Helical" evidence="7">
    <location>
        <begin position="6"/>
        <end position="27"/>
    </location>
</feature>
<evidence type="ECO:0000313" key="9">
    <source>
        <dbReference type="Proteomes" id="UP000277858"/>
    </source>
</evidence>
<protein>
    <submittedName>
        <fullName evidence="8">Ferrous iron uptake protein</fullName>
    </submittedName>
</protein>
<evidence type="ECO:0000256" key="1">
    <source>
        <dbReference type="ARBA" id="ARBA00004141"/>
    </source>
</evidence>
<dbReference type="GO" id="GO:0015093">
    <property type="term" value="F:ferrous iron transmembrane transporter activity"/>
    <property type="evidence" value="ECO:0007669"/>
    <property type="project" value="TreeGrafter"/>
</dbReference>
<dbReference type="Pfam" id="PF03239">
    <property type="entry name" value="FTR1"/>
    <property type="match status" value="1"/>
</dbReference>
<dbReference type="PANTHER" id="PTHR31632:SF2">
    <property type="entry name" value="PLASMA MEMBRANE IRON PERMEASE"/>
    <property type="match status" value="1"/>
</dbReference>
<feature type="transmembrane region" description="Helical" evidence="7">
    <location>
        <begin position="39"/>
        <end position="59"/>
    </location>
</feature>
<dbReference type="PANTHER" id="PTHR31632">
    <property type="entry name" value="IRON TRANSPORTER FTH1"/>
    <property type="match status" value="1"/>
</dbReference>
<feature type="transmembrane region" description="Helical" evidence="7">
    <location>
        <begin position="256"/>
        <end position="273"/>
    </location>
</feature>
<evidence type="ECO:0000256" key="2">
    <source>
        <dbReference type="ARBA" id="ARBA00008333"/>
    </source>
</evidence>
<keyword evidence="5 7" id="KW-0472">Membrane</keyword>
<dbReference type="STRING" id="1122997.GCA_000425285_02308"/>
<evidence type="ECO:0000256" key="5">
    <source>
        <dbReference type="ARBA" id="ARBA00023136"/>
    </source>
</evidence>